<dbReference type="EMBL" id="HBGK01023792">
    <property type="protein sequence ID" value="CAD9283421.1"/>
    <property type="molecule type" value="Transcribed_RNA"/>
</dbReference>
<dbReference type="GO" id="GO:0016872">
    <property type="term" value="F:intramolecular lyase activity"/>
    <property type="evidence" value="ECO:0007669"/>
    <property type="project" value="InterPro"/>
</dbReference>
<dbReference type="Pfam" id="PF16036">
    <property type="entry name" value="Chalcone_3"/>
    <property type="match status" value="1"/>
</dbReference>
<proteinExistence type="predicted"/>
<evidence type="ECO:0000313" key="2">
    <source>
        <dbReference type="EMBL" id="CAD9283421.1"/>
    </source>
</evidence>
<organism evidence="2">
    <name type="scientific">Grammatophora oceanica</name>
    <dbReference type="NCBI Taxonomy" id="210454"/>
    <lineage>
        <taxon>Eukaryota</taxon>
        <taxon>Sar</taxon>
        <taxon>Stramenopiles</taxon>
        <taxon>Ochrophyta</taxon>
        <taxon>Bacillariophyta</taxon>
        <taxon>Fragilariophyceae</taxon>
        <taxon>Fragilariophycidae</taxon>
        <taxon>Rhabdonematales</taxon>
        <taxon>Grammatophoraceae</taxon>
        <taxon>Grammatophora</taxon>
    </lineage>
</organism>
<dbReference type="InterPro" id="IPR016088">
    <property type="entry name" value="Chalcone_isomerase_3-sand"/>
</dbReference>
<sequence>MVSVSKYVVRPLTIAAAGMLVSSVSASTASSSSMTLMQEQEIAPLHGPMDTDTHAGWNMDALTGLMEITIMVHGVSVEAAKSIVVDGTATVLRLNGAGLRAIRFLGIDFHVYVGAMYSATPITTYEQALEAEVLHMEFTFLRGVGAGKVAEAWREQTKHSITYHYDGYEEDIEKFIGMFGALKNRGVEMMQIVGDETLIWDQGEFKGKIVGKDFQKAFLSMWFGEQPVSEDLRAGLLSGGLSPAAASQ</sequence>
<dbReference type="AlphaFoldDB" id="A0A7S1V1S8"/>
<dbReference type="Gene3D" id="3.50.70.10">
    <property type="match status" value="1"/>
</dbReference>
<protein>
    <recommendedName>
        <fullName evidence="1">Chalcone isomerase domain-containing protein</fullName>
    </recommendedName>
</protein>
<evidence type="ECO:0000259" key="1">
    <source>
        <dbReference type="Pfam" id="PF16036"/>
    </source>
</evidence>
<dbReference type="SUPFAM" id="SSF54626">
    <property type="entry name" value="Chalcone isomerase"/>
    <property type="match status" value="1"/>
</dbReference>
<name>A0A7S1V1S8_9STRA</name>
<accession>A0A7S1V1S8</accession>
<dbReference type="InterPro" id="IPR016087">
    <property type="entry name" value="Chalcone_isomerase"/>
</dbReference>
<gene>
    <name evidence="2" type="ORF">GOCE00092_LOCUS12333</name>
</gene>
<dbReference type="InterPro" id="IPR036298">
    <property type="entry name" value="Chalcone_isomerase_sf"/>
</dbReference>
<reference evidence="2" key="1">
    <citation type="submission" date="2021-01" db="EMBL/GenBank/DDBJ databases">
        <authorList>
            <person name="Corre E."/>
            <person name="Pelletier E."/>
            <person name="Niang G."/>
            <person name="Scheremetjew M."/>
            <person name="Finn R."/>
            <person name="Kale V."/>
            <person name="Holt S."/>
            <person name="Cochrane G."/>
            <person name="Meng A."/>
            <person name="Brown T."/>
            <person name="Cohen L."/>
        </authorList>
    </citation>
    <scope>NUCLEOTIDE SEQUENCE</scope>
    <source>
        <strain evidence="2">CCMP 410</strain>
    </source>
</reference>
<feature type="domain" description="Chalcone isomerase" evidence="1">
    <location>
        <begin position="77"/>
        <end position="237"/>
    </location>
</feature>